<evidence type="ECO:0000313" key="3">
    <source>
        <dbReference type="EMBL" id="MFD2593328.1"/>
    </source>
</evidence>
<comment type="caution">
    <text evidence="3">The sequence shown here is derived from an EMBL/GenBank/DDBJ whole genome shotgun (WGS) entry which is preliminary data.</text>
</comment>
<gene>
    <name evidence="3" type="ORF">ACFSTE_21005</name>
</gene>
<evidence type="ECO:0000256" key="1">
    <source>
        <dbReference type="SAM" id="Phobius"/>
    </source>
</evidence>
<keyword evidence="1" id="KW-1133">Transmembrane helix</keyword>
<dbReference type="EMBL" id="JBHULX010000046">
    <property type="protein sequence ID" value="MFD2593328.1"/>
    <property type="molecule type" value="Genomic_DNA"/>
</dbReference>
<dbReference type="Gene3D" id="2.60.120.1440">
    <property type="match status" value="1"/>
</dbReference>
<dbReference type="RefSeq" id="WP_378256812.1">
    <property type="nucleotide sequence ID" value="NZ_JBHSJV010000001.1"/>
</dbReference>
<feature type="transmembrane region" description="Helical" evidence="1">
    <location>
        <begin position="77"/>
        <end position="95"/>
    </location>
</feature>
<keyword evidence="1" id="KW-0812">Transmembrane</keyword>
<keyword evidence="4" id="KW-1185">Reference proteome</keyword>
<dbReference type="Pfam" id="PF04773">
    <property type="entry name" value="FecR"/>
    <property type="match status" value="1"/>
</dbReference>
<organism evidence="3 4">
    <name type="scientific">Aquimarina hainanensis</name>
    <dbReference type="NCBI Taxonomy" id="1578017"/>
    <lineage>
        <taxon>Bacteria</taxon>
        <taxon>Pseudomonadati</taxon>
        <taxon>Bacteroidota</taxon>
        <taxon>Flavobacteriia</taxon>
        <taxon>Flavobacteriales</taxon>
        <taxon>Flavobacteriaceae</taxon>
        <taxon>Aquimarina</taxon>
    </lineage>
</organism>
<dbReference type="InterPro" id="IPR012373">
    <property type="entry name" value="Ferrdict_sens_TM"/>
</dbReference>
<dbReference type="Proteomes" id="UP001597459">
    <property type="component" value="Unassembled WGS sequence"/>
</dbReference>
<evidence type="ECO:0000259" key="2">
    <source>
        <dbReference type="Pfam" id="PF04773"/>
    </source>
</evidence>
<dbReference type="InterPro" id="IPR006860">
    <property type="entry name" value="FecR"/>
</dbReference>
<dbReference type="Gene3D" id="3.55.50.30">
    <property type="match status" value="1"/>
</dbReference>
<reference evidence="4" key="1">
    <citation type="journal article" date="2019" name="Int. J. Syst. Evol. Microbiol.">
        <title>The Global Catalogue of Microorganisms (GCM) 10K type strain sequencing project: providing services to taxonomists for standard genome sequencing and annotation.</title>
        <authorList>
            <consortium name="The Broad Institute Genomics Platform"/>
            <consortium name="The Broad Institute Genome Sequencing Center for Infectious Disease"/>
            <person name="Wu L."/>
            <person name="Ma J."/>
        </authorList>
    </citation>
    <scope>NUCLEOTIDE SEQUENCE [LARGE SCALE GENOMIC DNA]</scope>
    <source>
        <strain evidence="4">KCTC 42423</strain>
    </source>
</reference>
<feature type="domain" description="FecR protein" evidence="2">
    <location>
        <begin position="101"/>
        <end position="191"/>
    </location>
</feature>
<accession>A0ABW5NFH4</accession>
<evidence type="ECO:0000313" key="4">
    <source>
        <dbReference type="Proteomes" id="UP001597459"/>
    </source>
</evidence>
<proteinExistence type="predicted"/>
<protein>
    <submittedName>
        <fullName evidence="3">FecR family protein</fullName>
    </submittedName>
</protein>
<dbReference type="PANTHER" id="PTHR30273">
    <property type="entry name" value="PERIPLASMIC SIGNAL SENSOR AND SIGMA FACTOR ACTIVATOR FECR-RELATED"/>
    <property type="match status" value="1"/>
</dbReference>
<dbReference type="PANTHER" id="PTHR30273:SF2">
    <property type="entry name" value="PROTEIN FECR"/>
    <property type="match status" value="1"/>
</dbReference>
<name>A0ABW5NFH4_9FLAO</name>
<keyword evidence="1" id="KW-0472">Membrane</keyword>
<dbReference type="PIRSF" id="PIRSF018266">
    <property type="entry name" value="FecR"/>
    <property type="match status" value="1"/>
</dbReference>
<sequence>MEQKNTDNTFLVRWLNNELTKEELEAFEQSEKTERIRYTIKKIGTLDAPQYKEEEILKQIKEQLNEASKMRPLFPKWLYMAAASVAILLGMYYFFDNSTKFETTYGETKVVSLPDGSEIKLNAKTQVSYDKENWDANRTVLLDGEAYFEVEKGSAFVVKTKEGAVTVLGTRFNTKVEKGFIEVQCHEGRVKVSGTTIGERILNKGDAFRKINETQKNWKIEEEVPSWIKGESTFAEVPIHYVITALQKQFDVVFEVHSIDQRVLYTGGFAHDNLEIALKTVFDPMRISYIFKDKTTIVLEAE</sequence>